<comment type="caution">
    <text evidence="7">The sequence shown here is derived from an EMBL/GenBank/DDBJ whole genome shotgun (WGS) entry which is preliminary data.</text>
</comment>
<dbReference type="PANTHER" id="PTHR43104:SF4">
    <property type="entry name" value="L-2-HYDROXYGLUTARATE DEHYDROGENASE, MITOCHONDRIAL"/>
    <property type="match status" value="1"/>
</dbReference>
<name>A0A1Y5HDI6_OLEAN</name>
<dbReference type="GO" id="GO:0047545">
    <property type="term" value="F:(S)-2-hydroxyglutarate dehydrogenase activity"/>
    <property type="evidence" value="ECO:0007669"/>
    <property type="project" value="TreeGrafter"/>
</dbReference>
<keyword evidence="3" id="KW-0274">FAD</keyword>
<dbReference type="PANTHER" id="PTHR43104">
    <property type="entry name" value="L-2-HYDROXYGLUTARATE DEHYDROGENASE, MITOCHONDRIAL"/>
    <property type="match status" value="1"/>
</dbReference>
<evidence type="ECO:0000256" key="3">
    <source>
        <dbReference type="ARBA" id="ARBA00022827"/>
    </source>
</evidence>
<protein>
    <recommendedName>
        <fullName evidence="6">FAD dependent oxidoreductase domain-containing protein</fullName>
    </recommendedName>
</protein>
<feature type="domain" description="FAD dependent oxidoreductase" evidence="6">
    <location>
        <begin position="5"/>
        <end position="374"/>
    </location>
</feature>
<evidence type="ECO:0000256" key="2">
    <source>
        <dbReference type="ARBA" id="ARBA00022630"/>
    </source>
</evidence>
<reference evidence="8" key="1">
    <citation type="journal article" date="2017" name="Proc. Natl. Acad. Sci. U.S.A.">
        <title>Simulation of Deepwater Horizon oil plume reveals substrate specialization within a complex community of hydrocarbon degraders.</title>
        <authorList>
            <person name="Hu P."/>
            <person name="Dubinsky E.A."/>
            <person name="Probst A.J."/>
            <person name="Wang J."/>
            <person name="Sieber C.M.K."/>
            <person name="Tom L.M."/>
            <person name="Gardinali P."/>
            <person name="Banfield J.F."/>
            <person name="Atlas R.M."/>
            <person name="Andersen G.L."/>
        </authorList>
    </citation>
    <scope>NUCLEOTIDE SEQUENCE [LARGE SCALE GENOMIC DNA]</scope>
</reference>
<dbReference type="Proteomes" id="UP000227088">
    <property type="component" value="Unassembled WGS sequence"/>
</dbReference>
<sequence length="379" mass="42393">MESFDHCIIGAGVIGLAIAYKLSLKNPEAKILLIESHNTFGSETSSRNSEVIHAGIYYPQNSLKAILCRQGKEQLYDFCQRYHVPHKSIGKLIVAKNEDDISDLLNIQKNANKNSVELTLLDQAACQKLEPKVTAKAGLYSATTGIIDSHSYMQTLLTLAQQQGVLFSPNTHFLRAEKKDDGFQLLFKTQDGDYQLHCRSLINSAGLHAPIVASNIDALNKQYIPQYHYCRGHYFSYQGKSPFSHLVYPMPSKNTAGLGIHATLDMSGQVRFGPDTQYIDHIDYNIDDHDPLSRKDQPSRKEQFIRAIQQYYPSLKTENLQLAYSGIRPKLSAKGEIAEDFMIQTNTEHKISGLINLFGIESPGLTASLAIADQVINFR</sequence>
<evidence type="ECO:0000259" key="6">
    <source>
        <dbReference type="Pfam" id="PF01266"/>
    </source>
</evidence>
<evidence type="ECO:0000256" key="1">
    <source>
        <dbReference type="ARBA" id="ARBA00001974"/>
    </source>
</evidence>
<dbReference type="Pfam" id="PF01266">
    <property type="entry name" value="DAO"/>
    <property type="match status" value="1"/>
</dbReference>
<comment type="cofactor">
    <cofactor evidence="1">
        <name>FAD</name>
        <dbReference type="ChEBI" id="CHEBI:57692"/>
    </cofactor>
</comment>
<dbReference type="InterPro" id="IPR006076">
    <property type="entry name" value="FAD-dep_OxRdtase"/>
</dbReference>
<dbReference type="InterPro" id="IPR036188">
    <property type="entry name" value="FAD/NAD-bd_sf"/>
</dbReference>
<proteinExistence type="inferred from homology"/>
<organism evidence="7 8">
    <name type="scientific">Oleispira antarctica</name>
    <dbReference type="NCBI Taxonomy" id="188908"/>
    <lineage>
        <taxon>Bacteria</taxon>
        <taxon>Pseudomonadati</taxon>
        <taxon>Pseudomonadota</taxon>
        <taxon>Gammaproteobacteria</taxon>
        <taxon>Oceanospirillales</taxon>
        <taxon>Oceanospirillaceae</taxon>
        <taxon>Oleispira</taxon>
    </lineage>
</organism>
<gene>
    <name evidence="7" type="ORF">A9R00_12255</name>
</gene>
<evidence type="ECO:0000256" key="5">
    <source>
        <dbReference type="ARBA" id="ARBA00037941"/>
    </source>
</evidence>
<dbReference type="SUPFAM" id="SSF51905">
    <property type="entry name" value="FAD/NAD(P)-binding domain"/>
    <property type="match status" value="1"/>
</dbReference>
<dbReference type="EMBL" id="MABE01000700">
    <property type="protein sequence ID" value="OUS35060.1"/>
    <property type="molecule type" value="Genomic_DNA"/>
</dbReference>
<keyword evidence="4" id="KW-0560">Oxidoreductase</keyword>
<dbReference type="Gene3D" id="3.30.9.10">
    <property type="entry name" value="D-Amino Acid Oxidase, subunit A, domain 2"/>
    <property type="match status" value="1"/>
</dbReference>
<comment type="similarity">
    <text evidence="5">Belongs to the L2HGDH family.</text>
</comment>
<dbReference type="AlphaFoldDB" id="A0A1Y5HDI6"/>
<evidence type="ECO:0000256" key="4">
    <source>
        <dbReference type="ARBA" id="ARBA00023002"/>
    </source>
</evidence>
<evidence type="ECO:0000313" key="8">
    <source>
        <dbReference type="Proteomes" id="UP000227088"/>
    </source>
</evidence>
<evidence type="ECO:0000313" key="7">
    <source>
        <dbReference type="EMBL" id="OUS35060.1"/>
    </source>
</evidence>
<accession>A0A1Y5HDI6</accession>
<keyword evidence="2" id="KW-0285">Flavoprotein</keyword>
<dbReference type="Gene3D" id="3.50.50.60">
    <property type="entry name" value="FAD/NAD(P)-binding domain"/>
    <property type="match status" value="1"/>
</dbReference>